<reference evidence="3" key="1">
    <citation type="submission" date="2016-06" db="UniProtKB">
        <authorList>
            <consortium name="WormBaseParasite"/>
        </authorList>
    </citation>
    <scope>IDENTIFICATION</scope>
</reference>
<accession>A0A183DPY6</accession>
<gene>
    <name evidence="1" type="ORF">GPUH_LOCUS10777</name>
</gene>
<evidence type="ECO:0000313" key="3">
    <source>
        <dbReference type="WBParaSite" id="GPUH_0001079001-mRNA-1"/>
    </source>
</evidence>
<proteinExistence type="predicted"/>
<dbReference type="Proteomes" id="UP000271098">
    <property type="component" value="Unassembled WGS sequence"/>
</dbReference>
<reference evidence="1 2" key="2">
    <citation type="submission" date="2018-11" db="EMBL/GenBank/DDBJ databases">
        <authorList>
            <consortium name="Pathogen Informatics"/>
        </authorList>
    </citation>
    <scope>NUCLEOTIDE SEQUENCE [LARGE SCALE GENOMIC DNA]</scope>
</reference>
<keyword evidence="2" id="KW-1185">Reference proteome</keyword>
<evidence type="ECO:0000313" key="1">
    <source>
        <dbReference type="EMBL" id="VDN17890.1"/>
    </source>
</evidence>
<dbReference type="AlphaFoldDB" id="A0A183DPY6"/>
<dbReference type="EMBL" id="UYRT01078146">
    <property type="protein sequence ID" value="VDN17890.1"/>
    <property type="molecule type" value="Genomic_DNA"/>
</dbReference>
<dbReference type="WBParaSite" id="GPUH_0001079001-mRNA-1">
    <property type="protein sequence ID" value="GPUH_0001079001-mRNA-1"/>
    <property type="gene ID" value="GPUH_0001079001"/>
</dbReference>
<evidence type="ECO:0000313" key="2">
    <source>
        <dbReference type="Proteomes" id="UP000271098"/>
    </source>
</evidence>
<protein>
    <submittedName>
        <fullName evidence="3">Secreted protein</fullName>
    </submittedName>
</protein>
<organism evidence="3">
    <name type="scientific">Gongylonema pulchrum</name>
    <dbReference type="NCBI Taxonomy" id="637853"/>
    <lineage>
        <taxon>Eukaryota</taxon>
        <taxon>Metazoa</taxon>
        <taxon>Ecdysozoa</taxon>
        <taxon>Nematoda</taxon>
        <taxon>Chromadorea</taxon>
        <taxon>Rhabditida</taxon>
        <taxon>Spirurina</taxon>
        <taxon>Spiruromorpha</taxon>
        <taxon>Spiruroidea</taxon>
        <taxon>Gongylonematidae</taxon>
        <taxon>Gongylonema</taxon>
    </lineage>
</organism>
<sequence>MPSASIRKKVCGLIRTTFTQMPTAADDKGGEESDGLLGRSDAALDKFTARIGSANDAGVCSPGTPTSSNSFIAQCIRNNRYDVSIRSFTYAVQHWRSGIALLSCSRSEFRFRHWDNQSLYDSFRW</sequence>
<name>A0A183DPY6_9BILA</name>